<keyword evidence="4" id="KW-1185">Reference proteome</keyword>
<feature type="region of interest" description="Disordered" evidence="1">
    <location>
        <begin position="42"/>
        <end position="65"/>
    </location>
</feature>
<keyword evidence="2" id="KW-1133">Transmembrane helix</keyword>
<evidence type="ECO:0000313" key="3">
    <source>
        <dbReference type="EMBL" id="KAL3875786.1"/>
    </source>
</evidence>
<keyword evidence="2" id="KW-0812">Transmembrane</keyword>
<dbReference type="EMBL" id="JBJQND010000005">
    <property type="protein sequence ID" value="KAL3875786.1"/>
    <property type="molecule type" value="Genomic_DNA"/>
</dbReference>
<organism evidence="3 4">
    <name type="scientific">Sinanodonta woodiana</name>
    <name type="common">Chinese pond mussel</name>
    <name type="synonym">Anodonta woodiana</name>
    <dbReference type="NCBI Taxonomy" id="1069815"/>
    <lineage>
        <taxon>Eukaryota</taxon>
        <taxon>Metazoa</taxon>
        <taxon>Spiralia</taxon>
        <taxon>Lophotrochozoa</taxon>
        <taxon>Mollusca</taxon>
        <taxon>Bivalvia</taxon>
        <taxon>Autobranchia</taxon>
        <taxon>Heteroconchia</taxon>
        <taxon>Palaeoheterodonta</taxon>
        <taxon>Unionida</taxon>
        <taxon>Unionoidea</taxon>
        <taxon>Unionidae</taxon>
        <taxon>Unioninae</taxon>
        <taxon>Sinanodonta</taxon>
    </lineage>
</organism>
<accession>A0ABD3WR25</accession>
<dbReference type="AlphaFoldDB" id="A0ABD3WR25"/>
<protein>
    <submittedName>
        <fullName evidence="3">Uncharacterized protein</fullName>
    </submittedName>
</protein>
<comment type="caution">
    <text evidence="3">The sequence shown here is derived from an EMBL/GenBank/DDBJ whole genome shotgun (WGS) entry which is preliminary data.</text>
</comment>
<sequence length="117" mass="13006">MGTRLLNKIPMKKFQYRKRSDEGINLLQACYENPLFEEDGEIGEPVSSVRNGPRETIAKGNGSSGNYRFDPTVAQDTIVDFKESSKWKRRALYIITGGIVIIATLGILTGIIVSKGR</sequence>
<evidence type="ECO:0000256" key="2">
    <source>
        <dbReference type="SAM" id="Phobius"/>
    </source>
</evidence>
<feature type="transmembrane region" description="Helical" evidence="2">
    <location>
        <begin position="91"/>
        <end position="113"/>
    </location>
</feature>
<name>A0ABD3WR25_SINWO</name>
<dbReference type="Proteomes" id="UP001634394">
    <property type="component" value="Unassembled WGS sequence"/>
</dbReference>
<keyword evidence="2" id="KW-0472">Membrane</keyword>
<reference evidence="3 4" key="1">
    <citation type="submission" date="2024-11" db="EMBL/GenBank/DDBJ databases">
        <title>Chromosome-level genome assembly of the freshwater bivalve Anodonta woodiana.</title>
        <authorList>
            <person name="Chen X."/>
        </authorList>
    </citation>
    <scope>NUCLEOTIDE SEQUENCE [LARGE SCALE GENOMIC DNA]</scope>
    <source>
        <strain evidence="3">MN2024</strain>
        <tissue evidence="3">Gills</tissue>
    </source>
</reference>
<evidence type="ECO:0000313" key="4">
    <source>
        <dbReference type="Proteomes" id="UP001634394"/>
    </source>
</evidence>
<evidence type="ECO:0000256" key="1">
    <source>
        <dbReference type="SAM" id="MobiDB-lite"/>
    </source>
</evidence>
<proteinExistence type="predicted"/>
<gene>
    <name evidence="3" type="ORF">ACJMK2_033703</name>
</gene>